<gene>
    <name evidence="1" type="ORF">DHETER_LOCUS7799</name>
</gene>
<dbReference type="EMBL" id="CAJVPU010011505">
    <property type="protein sequence ID" value="CAG8615285.1"/>
    <property type="molecule type" value="Genomic_DNA"/>
</dbReference>
<name>A0ACA9MYQ1_9GLOM</name>
<keyword evidence="2" id="KW-1185">Reference proteome</keyword>
<evidence type="ECO:0000313" key="1">
    <source>
        <dbReference type="EMBL" id="CAG8615285.1"/>
    </source>
</evidence>
<organism evidence="1 2">
    <name type="scientific">Dentiscutata heterogama</name>
    <dbReference type="NCBI Taxonomy" id="1316150"/>
    <lineage>
        <taxon>Eukaryota</taxon>
        <taxon>Fungi</taxon>
        <taxon>Fungi incertae sedis</taxon>
        <taxon>Mucoromycota</taxon>
        <taxon>Glomeromycotina</taxon>
        <taxon>Glomeromycetes</taxon>
        <taxon>Diversisporales</taxon>
        <taxon>Gigasporaceae</taxon>
        <taxon>Dentiscutata</taxon>
    </lineage>
</organism>
<comment type="caution">
    <text evidence="1">The sequence shown here is derived from an EMBL/GenBank/DDBJ whole genome shotgun (WGS) entry which is preliminary data.</text>
</comment>
<accession>A0ACA9MYQ1</accession>
<reference evidence="1" key="1">
    <citation type="submission" date="2021-06" db="EMBL/GenBank/DDBJ databases">
        <authorList>
            <person name="Kallberg Y."/>
            <person name="Tangrot J."/>
            <person name="Rosling A."/>
        </authorList>
    </citation>
    <scope>NUCLEOTIDE SEQUENCE</scope>
    <source>
        <strain evidence="1">IL203A</strain>
    </source>
</reference>
<evidence type="ECO:0000313" key="2">
    <source>
        <dbReference type="Proteomes" id="UP000789702"/>
    </source>
</evidence>
<feature type="non-terminal residue" evidence="1">
    <location>
        <position position="1"/>
    </location>
</feature>
<proteinExistence type="predicted"/>
<dbReference type="Proteomes" id="UP000789702">
    <property type="component" value="Unassembled WGS sequence"/>
</dbReference>
<sequence>TMLIISRAIAGLGGGGLIGLVYIIISEIVPIKERGKYQGIIGGCFGIASVVGPLLGGVFTDKVTWRWAFFINIPLGVITFILVVFLLHLPSPTSSLLTKLKRIDWLGAFTLVVATILLLLSLNWAGSKYAWSDPLIIVLLCLGSIGYIIFVFIEANFAKEPIAPLYLFKNIKIVACFGVNLFHGMAILSLAFFIPLYFQVVKSESGVVIMSIFSGQLVSRTVFFTYGAICVLGSILMAIGSGLISTFTEDSSQIQIVGYSLITGIGAGLILQITVLAGQGIAEPKDIATVTSLLAFFRTMGAVFGIAILGTVFNNVFNSNLPQQFQGSLQNFGIFMSGKPSQIIIHNFLIALDATFQIR</sequence>
<protein>
    <submittedName>
        <fullName evidence="1">5208_t:CDS:1</fullName>
    </submittedName>
</protein>